<dbReference type="EMBL" id="JADIVZ010000002">
    <property type="protein sequence ID" value="MBF4161073.1"/>
    <property type="molecule type" value="Genomic_DNA"/>
</dbReference>
<dbReference type="Proteomes" id="UP000656804">
    <property type="component" value="Unassembled WGS sequence"/>
</dbReference>
<reference evidence="1" key="1">
    <citation type="submission" date="2020-11" db="EMBL/GenBank/DDBJ databases">
        <title>Nocardioides sp. CBS4Y-1, whole genome shotgun sequence.</title>
        <authorList>
            <person name="Tuo L."/>
        </authorList>
    </citation>
    <scope>NUCLEOTIDE SEQUENCE</scope>
    <source>
        <strain evidence="1">CBS4Y-1</strain>
    </source>
</reference>
<keyword evidence="2" id="KW-1185">Reference proteome</keyword>
<proteinExistence type="predicted"/>
<dbReference type="AlphaFoldDB" id="A0A930UUH4"/>
<gene>
    <name evidence="1" type="ORF">ISG29_05175</name>
</gene>
<accession>A0A930UUH4</accession>
<organism evidence="1 2">
    <name type="scientific">Nocardioides acrostichi</name>
    <dbReference type="NCBI Taxonomy" id="2784339"/>
    <lineage>
        <taxon>Bacteria</taxon>
        <taxon>Bacillati</taxon>
        <taxon>Actinomycetota</taxon>
        <taxon>Actinomycetes</taxon>
        <taxon>Propionibacteriales</taxon>
        <taxon>Nocardioidaceae</taxon>
        <taxon>Nocardioides</taxon>
    </lineage>
</organism>
<protein>
    <submittedName>
        <fullName evidence="1">Uncharacterized protein</fullName>
    </submittedName>
</protein>
<dbReference type="RefSeq" id="WP_194502342.1">
    <property type="nucleotide sequence ID" value="NZ_JADIVZ010000002.1"/>
</dbReference>
<evidence type="ECO:0000313" key="1">
    <source>
        <dbReference type="EMBL" id="MBF4161073.1"/>
    </source>
</evidence>
<sequence length="45" mass="4833">MADPQMSELVRTWVSVTDTSGRERLEARWVLPSATPAPLAGAHAA</sequence>
<evidence type="ECO:0000313" key="2">
    <source>
        <dbReference type="Proteomes" id="UP000656804"/>
    </source>
</evidence>
<comment type="caution">
    <text evidence="1">The sequence shown here is derived from an EMBL/GenBank/DDBJ whole genome shotgun (WGS) entry which is preliminary data.</text>
</comment>
<name>A0A930UUH4_9ACTN</name>